<evidence type="ECO:0000256" key="10">
    <source>
        <dbReference type="RuleBase" id="RU365097"/>
    </source>
</evidence>
<evidence type="ECO:0000256" key="1">
    <source>
        <dbReference type="ARBA" id="ARBA00004651"/>
    </source>
</evidence>
<evidence type="ECO:0000259" key="11">
    <source>
        <dbReference type="PROSITE" id="PS50928"/>
    </source>
</evidence>
<dbReference type="EMBL" id="CP018866">
    <property type="protein sequence ID" value="AST91300.1"/>
    <property type="molecule type" value="Genomic_DNA"/>
</dbReference>
<dbReference type="Proteomes" id="UP000215224">
    <property type="component" value="Chromosome"/>
</dbReference>
<keyword evidence="6 9" id="KW-0812">Transmembrane</keyword>
<dbReference type="InterPro" id="IPR011867">
    <property type="entry name" value="ModB_ABC"/>
</dbReference>
<dbReference type="STRING" id="1314751.GCA_001591425_00602"/>
<evidence type="ECO:0000313" key="13">
    <source>
        <dbReference type="Proteomes" id="UP000215224"/>
    </source>
</evidence>
<comment type="function">
    <text evidence="10">Part of the binding-protein-dependent transport system for molybdenum; probably responsible for the translocation of the substrate across the membrane.</text>
</comment>
<evidence type="ECO:0000256" key="6">
    <source>
        <dbReference type="ARBA" id="ARBA00022692"/>
    </source>
</evidence>
<gene>
    <name evidence="12" type="ORF">BC6307_08420</name>
</gene>
<evidence type="ECO:0000256" key="9">
    <source>
        <dbReference type="RuleBase" id="RU363032"/>
    </source>
</evidence>
<accession>A0A223KP66</accession>
<dbReference type="KEGG" id="bcoh:BC6307_08420"/>
<organism evidence="12 13">
    <name type="scientific">Sutcliffiella cohnii</name>
    <dbReference type="NCBI Taxonomy" id="33932"/>
    <lineage>
        <taxon>Bacteria</taxon>
        <taxon>Bacillati</taxon>
        <taxon>Bacillota</taxon>
        <taxon>Bacilli</taxon>
        <taxon>Bacillales</taxon>
        <taxon>Bacillaceae</taxon>
        <taxon>Sutcliffiella</taxon>
    </lineage>
</organism>
<keyword evidence="8 9" id="KW-0472">Membrane</keyword>
<keyword evidence="7 9" id="KW-1133">Transmembrane helix</keyword>
<evidence type="ECO:0000256" key="8">
    <source>
        <dbReference type="ARBA" id="ARBA00023136"/>
    </source>
</evidence>
<name>A0A223KP66_9BACI</name>
<dbReference type="GO" id="GO:0005886">
    <property type="term" value="C:plasma membrane"/>
    <property type="evidence" value="ECO:0007669"/>
    <property type="project" value="UniProtKB-SubCell"/>
</dbReference>
<keyword evidence="4 10" id="KW-1003">Cell membrane</keyword>
<dbReference type="CDD" id="cd06261">
    <property type="entry name" value="TM_PBP2"/>
    <property type="match status" value="1"/>
</dbReference>
<evidence type="ECO:0000313" key="12">
    <source>
        <dbReference type="EMBL" id="AST91300.1"/>
    </source>
</evidence>
<evidence type="ECO:0000256" key="7">
    <source>
        <dbReference type="ARBA" id="ARBA00022989"/>
    </source>
</evidence>
<proteinExistence type="inferred from homology"/>
<dbReference type="Pfam" id="PF00528">
    <property type="entry name" value="BPD_transp_1"/>
    <property type="match status" value="1"/>
</dbReference>
<dbReference type="NCBIfam" id="TIGR02141">
    <property type="entry name" value="modB_ABC"/>
    <property type="match status" value="1"/>
</dbReference>
<comment type="subcellular location">
    <subcellularLocation>
        <location evidence="1 9">Cell membrane</location>
        <topology evidence="1 9">Multi-pass membrane protein</topology>
    </subcellularLocation>
</comment>
<evidence type="ECO:0000256" key="4">
    <source>
        <dbReference type="ARBA" id="ARBA00022475"/>
    </source>
</evidence>
<keyword evidence="3 9" id="KW-0813">Transport</keyword>
<feature type="transmembrane region" description="Helical" evidence="9">
    <location>
        <begin position="84"/>
        <end position="105"/>
    </location>
</feature>
<feature type="transmembrane region" description="Helical" evidence="9">
    <location>
        <begin position="194"/>
        <end position="212"/>
    </location>
</feature>
<keyword evidence="13" id="KW-1185">Reference proteome</keyword>
<evidence type="ECO:0000256" key="2">
    <source>
        <dbReference type="ARBA" id="ARBA00007069"/>
    </source>
</evidence>
<reference evidence="12 13" key="1">
    <citation type="submission" date="2016-12" db="EMBL/GenBank/DDBJ databases">
        <title>The whole genome sequencing and assembly of Bacillus cohnii DSM 6307T strain.</title>
        <authorList>
            <person name="Lee Y.-J."/>
            <person name="Yi H."/>
            <person name="Bahn Y.-S."/>
            <person name="Kim J.F."/>
            <person name="Lee D.-W."/>
        </authorList>
    </citation>
    <scope>NUCLEOTIDE SEQUENCE [LARGE SCALE GENOMIC DNA]</scope>
    <source>
        <strain evidence="12 13">DSM 6307</strain>
    </source>
</reference>
<dbReference type="SUPFAM" id="SSF161098">
    <property type="entry name" value="MetI-like"/>
    <property type="match status" value="1"/>
</dbReference>
<keyword evidence="5 10" id="KW-0500">Molybdenum</keyword>
<protein>
    <recommendedName>
        <fullName evidence="10">Molybdenum transport system permease</fullName>
    </recommendedName>
</protein>
<feature type="transmembrane region" description="Helical" evidence="9">
    <location>
        <begin position="42"/>
        <end position="64"/>
    </location>
</feature>
<dbReference type="Gene3D" id="1.10.3720.10">
    <property type="entry name" value="MetI-like"/>
    <property type="match status" value="1"/>
</dbReference>
<sequence>MDSILTPLFLTFKIATIATFIAFVFGVLFSWWFAFNKNKLTNFLSILVTIPLVIPPTVLGYYLLLMLGRGSFIGQWYERIYGQPIVFTWKAAVIAAAIAALPLLIRPIQASFESISKDTIGAAELDGAGKLQLLWYVVMPLAYKGVLAGLVLGFARAMGEFGATLMVAGNIPGKTQTLSIAIYDAVQANRMTDAHMMVFILSVSTILFLYLINRWFK</sequence>
<feature type="transmembrane region" description="Helical" evidence="9">
    <location>
        <begin position="133"/>
        <end position="155"/>
    </location>
</feature>
<dbReference type="RefSeq" id="WP_066411887.1">
    <property type="nucleotide sequence ID" value="NZ_CP018866.1"/>
</dbReference>
<dbReference type="InterPro" id="IPR035906">
    <property type="entry name" value="MetI-like_sf"/>
</dbReference>
<dbReference type="PANTHER" id="PTHR30183:SF3">
    <property type="entry name" value="MOLYBDENUM TRANSPORT SYSTEM PERMEASE PROTEIN MODB"/>
    <property type="match status" value="1"/>
</dbReference>
<comment type="similarity">
    <text evidence="2 10">Belongs to the binding-protein-dependent transport system permease family. CysTW subfamily.</text>
</comment>
<dbReference type="AlphaFoldDB" id="A0A223KP66"/>
<dbReference type="GO" id="GO:0015098">
    <property type="term" value="F:molybdate ion transmembrane transporter activity"/>
    <property type="evidence" value="ECO:0007669"/>
    <property type="project" value="UniProtKB-UniRule"/>
</dbReference>
<evidence type="ECO:0000256" key="3">
    <source>
        <dbReference type="ARBA" id="ARBA00022448"/>
    </source>
</evidence>
<dbReference type="InterPro" id="IPR000515">
    <property type="entry name" value="MetI-like"/>
</dbReference>
<dbReference type="PANTHER" id="PTHR30183">
    <property type="entry name" value="MOLYBDENUM TRANSPORT SYSTEM PERMEASE PROTEIN MODB"/>
    <property type="match status" value="1"/>
</dbReference>
<feature type="transmembrane region" description="Helical" evidence="9">
    <location>
        <begin position="12"/>
        <end position="35"/>
    </location>
</feature>
<dbReference type="PROSITE" id="PS50928">
    <property type="entry name" value="ABC_TM1"/>
    <property type="match status" value="1"/>
</dbReference>
<feature type="domain" description="ABC transmembrane type-1" evidence="11">
    <location>
        <begin position="8"/>
        <end position="212"/>
    </location>
</feature>
<evidence type="ECO:0000256" key="5">
    <source>
        <dbReference type="ARBA" id="ARBA00022505"/>
    </source>
</evidence>